<dbReference type="Gene3D" id="3.30.420.40">
    <property type="match status" value="3"/>
</dbReference>
<evidence type="ECO:0000256" key="3">
    <source>
        <dbReference type="ARBA" id="ARBA00022490"/>
    </source>
</evidence>
<keyword evidence="6" id="KW-0558">Oxidation</keyword>
<dbReference type="GO" id="GO:0005524">
    <property type="term" value="F:ATP binding"/>
    <property type="evidence" value="ECO:0007669"/>
    <property type="project" value="UniProtKB-KW"/>
</dbReference>
<evidence type="ECO:0000256" key="6">
    <source>
        <dbReference type="ARBA" id="ARBA00023097"/>
    </source>
</evidence>
<organism evidence="9 10">
    <name type="scientific">Opisthocomus hoazin</name>
    <name type="common">Hoatzin</name>
    <name type="synonym">Phasianus hoazin</name>
    <dbReference type="NCBI Taxonomy" id="30419"/>
    <lineage>
        <taxon>Eukaryota</taxon>
        <taxon>Metazoa</taxon>
        <taxon>Chordata</taxon>
        <taxon>Craniata</taxon>
        <taxon>Vertebrata</taxon>
        <taxon>Euteleostomi</taxon>
        <taxon>Archelosauria</taxon>
        <taxon>Archosauria</taxon>
        <taxon>Dinosauria</taxon>
        <taxon>Saurischia</taxon>
        <taxon>Theropoda</taxon>
        <taxon>Coelurosauria</taxon>
        <taxon>Aves</taxon>
        <taxon>Neognathae</taxon>
        <taxon>Neoaves</taxon>
        <taxon>Opisthocomiformes</taxon>
        <taxon>Opisthocomidae</taxon>
        <taxon>Opisthocomus</taxon>
    </lineage>
</organism>
<evidence type="ECO:0000256" key="1">
    <source>
        <dbReference type="ARBA" id="ARBA00004245"/>
    </source>
</evidence>
<reference evidence="9 10" key="1">
    <citation type="submission" date="2014-04" db="EMBL/GenBank/DDBJ databases">
        <title>Genome evolution of avian class.</title>
        <authorList>
            <person name="Zhang G."/>
            <person name="Li C."/>
        </authorList>
    </citation>
    <scope>NUCLEOTIDE SEQUENCE [LARGE SCALE GENOMIC DNA]</scope>
    <source>
        <strain evidence="9">BGI_N306</strain>
    </source>
</reference>
<feature type="non-terminal residue" evidence="9">
    <location>
        <position position="1"/>
    </location>
</feature>
<name>A0A091WB26_OPIHO</name>
<dbReference type="Gene3D" id="3.90.640.10">
    <property type="entry name" value="Actin, Chain A, domain 4"/>
    <property type="match status" value="1"/>
</dbReference>
<gene>
    <name evidence="9" type="ORF">N306_11988</name>
</gene>
<dbReference type="STRING" id="30419.A0A091WB26"/>
<dbReference type="InterPro" id="IPR004000">
    <property type="entry name" value="Actin"/>
</dbReference>
<accession>A0A091WB26</accession>
<protein>
    <submittedName>
        <fullName evidence="9">Actin, gamma-enteric smooth muscle</fullName>
    </submittedName>
</protein>
<keyword evidence="7" id="KW-0206">Cytoskeleton</keyword>
<dbReference type="FunFam" id="3.90.640.10:FF:000047">
    <property type="entry name" value="Actin, alpha skeletal muscle"/>
    <property type="match status" value="1"/>
</dbReference>
<keyword evidence="5" id="KW-0067">ATP-binding</keyword>
<dbReference type="PROSITE" id="PS00406">
    <property type="entry name" value="ACTINS_1"/>
    <property type="match status" value="1"/>
</dbReference>
<evidence type="ECO:0000256" key="2">
    <source>
        <dbReference type="ARBA" id="ARBA00006752"/>
    </source>
</evidence>
<dbReference type="PROSITE" id="PS00432">
    <property type="entry name" value="ACTINS_2"/>
    <property type="match status" value="1"/>
</dbReference>
<dbReference type="SMART" id="SM00268">
    <property type="entry name" value="ACTIN"/>
    <property type="match status" value="1"/>
</dbReference>
<proteinExistence type="inferred from homology"/>
<evidence type="ECO:0000313" key="9">
    <source>
        <dbReference type="EMBL" id="KFR12310.1"/>
    </source>
</evidence>
<dbReference type="FunFam" id="2.30.36.70:FF:000001">
    <property type="entry name" value="Actin, alpha skeletal muscle"/>
    <property type="match status" value="1"/>
</dbReference>
<dbReference type="SUPFAM" id="SSF53067">
    <property type="entry name" value="Actin-like ATPase domain"/>
    <property type="match status" value="2"/>
</dbReference>
<evidence type="ECO:0000256" key="7">
    <source>
        <dbReference type="ARBA" id="ARBA00023212"/>
    </source>
</evidence>
<evidence type="ECO:0000256" key="5">
    <source>
        <dbReference type="ARBA" id="ARBA00022840"/>
    </source>
</evidence>
<dbReference type="AlphaFoldDB" id="A0A091WB26"/>
<dbReference type="PANTHER" id="PTHR11937">
    <property type="entry name" value="ACTIN"/>
    <property type="match status" value="1"/>
</dbReference>
<dbReference type="PhylomeDB" id="A0A091WB26"/>
<dbReference type="PRINTS" id="PR00190">
    <property type="entry name" value="ACTIN"/>
</dbReference>
<feature type="non-terminal residue" evidence="9">
    <location>
        <position position="345"/>
    </location>
</feature>
<dbReference type="InterPro" id="IPR004001">
    <property type="entry name" value="Actin_CS"/>
</dbReference>
<dbReference type="InterPro" id="IPR043129">
    <property type="entry name" value="ATPase_NBD"/>
</dbReference>
<keyword evidence="3" id="KW-0963">Cytoplasm</keyword>
<dbReference type="FunFam" id="3.30.420.40:FF:000148">
    <property type="entry name" value="Actin, alpha skeletal muscle"/>
    <property type="match status" value="1"/>
</dbReference>
<comment type="subcellular location">
    <subcellularLocation>
        <location evidence="1">Cytoplasm</location>
        <location evidence="1">Cytoskeleton</location>
    </subcellularLocation>
</comment>
<dbReference type="EMBL" id="KK735079">
    <property type="protein sequence ID" value="KFR12310.1"/>
    <property type="molecule type" value="Genomic_DNA"/>
</dbReference>
<keyword evidence="10" id="KW-1185">Reference proteome</keyword>
<evidence type="ECO:0000256" key="8">
    <source>
        <dbReference type="RuleBase" id="RU000487"/>
    </source>
</evidence>
<dbReference type="Pfam" id="PF00022">
    <property type="entry name" value="Actin"/>
    <property type="match status" value="1"/>
</dbReference>
<evidence type="ECO:0000256" key="4">
    <source>
        <dbReference type="ARBA" id="ARBA00022741"/>
    </source>
</evidence>
<dbReference type="Proteomes" id="UP000053605">
    <property type="component" value="Unassembled WGS sequence"/>
</dbReference>
<dbReference type="FunFam" id="3.30.420.40:FF:000058">
    <property type="entry name" value="Putative actin-related protein 5"/>
    <property type="match status" value="1"/>
</dbReference>
<dbReference type="FunFam" id="3.30.420.40:FF:000131">
    <property type="entry name" value="Actin, alpha skeletal muscle"/>
    <property type="match status" value="1"/>
</dbReference>
<comment type="similarity">
    <text evidence="2 8">Belongs to the actin family.</text>
</comment>
<keyword evidence="4" id="KW-0547">Nucleotide-binding</keyword>
<dbReference type="Gene3D" id="2.30.36.70">
    <property type="entry name" value="Actin, Chain A, domain 2"/>
    <property type="match status" value="1"/>
</dbReference>
<evidence type="ECO:0000313" key="10">
    <source>
        <dbReference type="Proteomes" id="UP000053605"/>
    </source>
</evidence>
<dbReference type="GO" id="GO:0005856">
    <property type="term" value="C:cytoskeleton"/>
    <property type="evidence" value="ECO:0007669"/>
    <property type="project" value="UniProtKB-SubCell"/>
</dbReference>
<sequence length="345" mass="38093">DAPRAVFPSIVGRPRHPGVMVGMGQKDSYVGDEAQSKRGILTLKYPIEHGIITNWDDMEKRPAWGGGAGGGMHWGPPCSPLTRCPPHPPSQIMFETFNVPAMYVAIQAVLSLYASGRTTGIVLDSGDGVTHNVPIYEGYALPHAIMRLDLAGRDLTDYLMKILTERGYSFVTTAEREIVRDIKEKLCYVALDFENEMATAASSSSLEKSYELPDGQVITIGNERFRCPETLFQPSFIGMESAGIHETTYNSIMKCDIDIRKDLYANNVLSGGTTMYPGIADRMQKEITALAPSTMKIKIIAPPERKYSVWIGGSILASLSTFQQMWISKPEYDEAGPSIVHRKCF</sequence>